<dbReference type="KEGG" id="sti:Sthe_0356"/>
<reference evidence="3" key="1">
    <citation type="submission" date="2009-11" db="EMBL/GenBank/DDBJ databases">
        <title>The complete chromosome 1 of Sphaerobacter thermophilus DSM 20745.</title>
        <authorList>
            <person name="Lucas S."/>
            <person name="Copeland A."/>
            <person name="Lapidus A."/>
            <person name="Glavina del Rio T."/>
            <person name="Dalin E."/>
            <person name="Tice H."/>
            <person name="Bruce D."/>
            <person name="Goodwin L."/>
            <person name="Pitluck S."/>
            <person name="Kyrpides N."/>
            <person name="Mavromatis K."/>
            <person name="Ivanova N."/>
            <person name="Mikhailova N."/>
            <person name="LaButti K.M."/>
            <person name="Clum A."/>
            <person name="Sun H.I."/>
            <person name="Brettin T."/>
            <person name="Detter J.C."/>
            <person name="Han C."/>
            <person name="Larimer F."/>
            <person name="Land M."/>
            <person name="Hauser L."/>
            <person name="Markowitz V."/>
            <person name="Cheng J.F."/>
            <person name="Hugenholtz P."/>
            <person name="Woyke T."/>
            <person name="Wu D."/>
            <person name="Steenblock K."/>
            <person name="Schneider S."/>
            <person name="Pukall R."/>
            <person name="Goeker M."/>
            <person name="Klenk H.P."/>
            <person name="Eisen J.A."/>
        </authorList>
    </citation>
    <scope>NUCLEOTIDE SEQUENCE [LARGE SCALE GENOMIC DNA]</scope>
    <source>
        <strain evidence="3">ATCC 49802 / DSM 20745 / S 6022</strain>
    </source>
</reference>
<proteinExistence type="inferred from homology"/>
<organism evidence="2 3">
    <name type="scientific">Sphaerobacter thermophilus (strain ATCC 49802 / DSM 20745 / KCCM 41009 / NCIMB 13125 / S 6022)</name>
    <dbReference type="NCBI Taxonomy" id="479434"/>
    <lineage>
        <taxon>Bacteria</taxon>
        <taxon>Pseudomonadati</taxon>
        <taxon>Thermomicrobiota</taxon>
        <taxon>Thermomicrobia</taxon>
        <taxon>Sphaerobacterales</taxon>
        <taxon>Sphaerobacterineae</taxon>
        <taxon>Sphaerobacteraceae</taxon>
        <taxon>Sphaerobacter</taxon>
    </lineage>
</organism>
<evidence type="ECO:0000256" key="1">
    <source>
        <dbReference type="ARBA" id="ARBA00007378"/>
    </source>
</evidence>
<evidence type="ECO:0000313" key="3">
    <source>
        <dbReference type="Proteomes" id="UP000002027"/>
    </source>
</evidence>
<dbReference type="STRING" id="479434.Sthe_0356"/>
<reference evidence="2 3" key="2">
    <citation type="journal article" date="2010" name="Stand. Genomic Sci.">
        <title>Complete genome sequence of Desulfohalobium retbaense type strain (HR(100)).</title>
        <authorList>
            <person name="Spring S."/>
            <person name="Nolan M."/>
            <person name="Lapidus A."/>
            <person name="Glavina Del Rio T."/>
            <person name="Copeland A."/>
            <person name="Tice H."/>
            <person name="Cheng J.F."/>
            <person name="Lucas S."/>
            <person name="Land M."/>
            <person name="Chen F."/>
            <person name="Bruce D."/>
            <person name="Goodwin L."/>
            <person name="Pitluck S."/>
            <person name="Ivanova N."/>
            <person name="Mavromatis K."/>
            <person name="Mikhailova N."/>
            <person name="Pati A."/>
            <person name="Chen A."/>
            <person name="Palaniappan K."/>
            <person name="Hauser L."/>
            <person name="Chang Y.J."/>
            <person name="Jeffries C.D."/>
            <person name="Munk C."/>
            <person name="Kiss H."/>
            <person name="Chain P."/>
            <person name="Han C."/>
            <person name="Brettin T."/>
            <person name="Detter J.C."/>
            <person name="Schuler E."/>
            <person name="Goker M."/>
            <person name="Rohde M."/>
            <person name="Bristow J."/>
            <person name="Eisen J.A."/>
            <person name="Markowitz V."/>
            <person name="Hugenholtz P."/>
            <person name="Kyrpides N.C."/>
            <person name="Klenk H.P."/>
        </authorList>
    </citation>
    <scope>NUCLEOTIDE SEQUENCE [LARGE SCALE GENOMIC DNA]</scope>
    <source>
        <strain evidence="3">ATCC 49802 / DSM 20745 / S 6022</strain>
    </source>
</reference>
<name>D1C734_SPHTD</name>
<dbReference type="Proteomes" id="UP000002027">
    <property type="component" value="Chromosome 1"/>
</dbReference>
<accession>D1C734</accession>
<dbReference type="InterPro" id="IPR015946">
    <property type="entry name" value="KH_dom-like_a/b"/>
</dbReference>
<dbReference type="Pfam" id="PF02566">
    <property type="entry name" value="OsmC"/>
    <property type="match status" value="1"/>
</dbReference>
<keyword evidence="3" id="KW-1185">Reference proteome</keyword>
<dbReference type="GO" id="GO:0006979">
    <property type="term" value="P:response to oxidative stress"/>
    <property type="evidence" value="ECO:0007669"/>
    <property type="project" value="InterPro"/>
</dbReference>
<dbReference type="SUPFAM" id="SSF82784">
    <property type="entry name" value="OsmC-like"/>
    <property type="match status" value="1"/>
</dbReference>
<dbReference type="AlphaFoldDB" id="D1C734"/>
<sequence length="139" mass="14450">MAKITPRYSTTVTVTGGREGHAVSDDGVLDVQLRRPKTDGPNEGTNPEQLFAAAWGACFQGALMAVGRQSDVDVSGSTVKVEVALGADPEGGFGLAAKIMVEIPGVDREKAQELVNAAHAACPYSKATRGNIDVEVLVV</sequence>
<dbReference type="eggNOG" id="COG1764">
    <property type="taxonomic scope" value="Bacteria"/>
</dbReference>
<gene>
    <name evidence="2" type="ordered locus">Sthe_0356</name>
</gene>
<dbReference type="PANTHER" id="PTHR33797:SF2">
    <property type="entry name" value="ORGANIC HYDROPEROXIDE RESISTANCE PROTEIN-LIKE"/>
    <property type="match status" value="1"/>
</dbReference>
<protein>
    <submittedName>
        <fullName evidence="2">OsmC family protein</fullName>
    </submittedName>
</protein>
<comment type="similarity">
    <text evidence="1">Belongs to the OsmC/Ohr family.</text>
</comment>
<evidence type="ECO:0000313" key="2">
    <source>
        <dbReference type="EMBL" id="ACZ37795.1"/>
    </source>
</evidence>
<dbReference type="InterPro" id="IPR003718">
    <property type="entry name" value="OsmC/Ohr_fam"/>
</dbReference>
<dbReference type="InterPro" id="IPR036102">
    <property type="entry name" value="OsmC/Ohrsf"/>
</dbReference>
<dbReference type="NCBIfam" id="TIGR03561">
    <property type="entry name" value="organ_hyd_perox"/>
    <property type="match status" value="1"/>
</dbReference>
<dbReference type="Gene3D" id="2.20.25.10">
    <property type="match status" value="1"/>
</dbReference>
<dbReference type="RefSeq" id="WP_012870842.1">
    <property type="nucleotide sequence ID" value="NC_013523.1"/>
</dbReference>
<dbReference type="OrthoDB" id="9797508at2"/>
<dbReference type="FunCoup" id="D1C734">
    <property type="interactions" value="87"/>
</dbReference>
<dbReference type="HOGENOM" id="CLU_106355_2_1_0"/>
<dbReference type="PANTHER" id="PTHR33797">
    <property type="entry name" value="ORGANIC HYDROPEROXIDE RESISTANCE PROTEIN-LIKE"/>
    <property type="match status" value="1"/>
</dbReference>
<dbReference type="InParanoid" id="D1C734"/>
<dbReference type="Gene3D" id="3.30.300.20">
    <property type="match status" value="1"/>
</dbReference>
<dbReference type="EMBL" id="CP001823">
    <property type="protein sequence ID" value="ACZ37795.1"/>
    <property type="molecule type" value="Genomic_DNA"/>
</dbReference>
<dbReference type="InterPro" id="IPR019953">
    <property type="entry name" value="OHR"/>
</dbReference>